<dbReference type="InterPro" id="IPR018540">
    <property type="entry name" value="Spo0E-like"/>
</dbReference>
<dbReference type="InterPro" id="IPR037208">
    <property type="entry name" value="Spo0E-like_sf"/>
</dbReference>
<organism evidence="1 2">
    <name type="scientific">Ectobacillus funiculus</name>
    <dbReference type="NCBI Taxonomy" id="137993"/>
    <lineage>
        <taxon>Bacteria</taxon>
        <taxon>Bacillati</taxon>
        <taxon>Bacillota</taxon>
        <taxon>Bacilli</taxon>
        <taxon>Bacillales</taxon>
        <taxon>Bacillaceae</taxon>
        <taxon>Ectobacillus</taxon>
    </lineage>
</organism>
<gene>
    <name evidence="1" type="ORF">ACFFMS_09070</name>
</gene>
<proteinExistence type="predicted"/>
<dbReference type="Pfam" id="PF09388">
    <property type="entry name" value="SpoOE-like"/>
    <property type="match status" value="1"/>
</dbReference>
<name>A0ABV5WDJ5_9BACI</name>
<keyword evidence="2" id="KW-1185">Reference proteome</keyword>
<dbReference type="SUPFAM" id="SSF140500">
    <property type="entry name" value="BAS1536-like"/>
    <property type="match status" value="1"/>
</dbReference>
<evidence type="ECO:0000313" key="2">
    <source>
        <dbReference type="Proteomes" id="UP001589609"/>
    </source>
</evidence>
<protein>
    <submittedName>
        <fullName evidence="1">Aspartyl-phosphate phosphatase Spo0E family protein</fullName>
    </submittedName>
</protein>
<dbReference type="PANTHER" id="PTHR41263:SF1">
    <property type="entry name" value="ASPARTYL-PHOSPHATE PHOSPHATASE YISI"/>
    <property type="match status" value="1"/>
</dbReference>
<evidence type="ECO:0000313" key="1">
    <source>
        <dbReference type="EMBL" id="MFB9758650.1"/>
    </source>
</evidence>
<dbReference type="Gene3D" id="4.10.280.10">
    <property type="entry name" value="Helix-loop-helix DNA-binding domain"/>
    <property type="match status" value="1"/>
</dbReference>
<comment type="caution">
    <text evidence="1">The sequence shown here is derived from an EMBL/GenBank/DDBJ whole genome shotgun (WGS) entry which is preliminary data.</text>
</comment>
<accession>A0ABV5WDJ5</accession>
<dbReference type="EMBL" id="JBHMAF010000038">
    <property type="protein sequence ID" value="MFB9758650.1"/>
    <property type="molecule type" value="Genomic_DNA"/>
</dbReference>
<sequence>MEDKQADSTDLKWMDVLLDAKQNNPAIIEQKRRQLLHLGKLYGLTHPKTIKCSQQLDKLINLSMRGQIV</sequence>
<dbReference type="InterPro" id="IPR053028">
    <property type="entry name" value="Spo0E-like_phosphatase"/>
</dbReference>
<dbReference type="PANTHER" id="PTHR41263">
    <property type="entry name" value="ASPARTYL-PHOSPHATE PHOSPHATASE YISI"/>
    <property type="match status" value="1"/>
</dbReference>
<dbReference type="InterPro" id="IPR036638">
    <property type="entry name" value="HLH_DNA-bd_sf"/>
</dbReference>
<reference evidence="1 2" key="1">
    <citation type="submission" date="2024-09" db="EMBL/GenBank/DDBJ databases">
        <authorList>
            <person name="Sun Q."/>
            <person name="Mori K."/>
        </authorList>
    </citation>
    <scope>NUCLEOTIDE SEQUENCE [LARGE SCALE GENOMIC DNA]</scope>
    <source>
        <strain evidence="1 2">JCM 11201</strain>
    </source>
</reference>
<dbReference type="Proteomes" id="UP001589609">
    <property type="component" value="Unassembled WGS sequence"/>
</dbReference>